<dbReference type="AlphaFoldDB" id="A0A9X1NWD2"/>
<dbReference type="SUPFAM" id="SSF88723">
    <property type="entry name" value="PIN domain-like"/>
    <property type="match status" value="1"/>
</dbReference>
<accession>A0A9X1NWD2</accession>
<dbReference type="Gene3D" id="3.40.50.1010">
    <property type="entry name" value="5'-nuclease"/>
    <property type="match status" value="1"/>
</dbReference>
<dbReference type="CDD" id="cd18683">
    <property type="entry name" value="PIN_VapC-like"/>
    <property type="match status" value="1"/>
</dbReference>
<dbReference type="RefSeq" id="WP_231815730.1">
    <property type="nucleotide sequence ID" value="NZ_JAJOZR010000010.1"/>
</dbReference>
<dbReference type="InterPro" id="IPR029060">
    <property type="entry name" value="PIN-like_dom_sf"/>
</dbReference>
<dbReference type="Proteomes" id="UP001139089">
    <property type="component" value="Unassembled WGS sequence"/>
</dbReference>
<keyword evidence="3" id="KW-1185">Reference proteome</keyword>
<proteinExistence type="predicted"/>
<dbReference type="PANTHER" id="PTHR39664">
    <property type="match status" value="1"/>
</dbReference>
<protein>
    <submittedName>
        <fullName evidence="2">Type II toxin-antitoxin system VapC family toxin</fullName>
    </submittedName>
</protein>
<name>A0A9X1NWD2_9HYPH</name>
<evidence type="ECO:0000313" key="2">
    <source>
        <dbReference type="EMBL" id="MCD7110538.1"/>
    </source>
</evidence>
<evidence type="ECO:0000313" key="3">
    <source>
        <dbReference type="Proteomes" id="UP001139089"/>
    </source>
</evidence>
<gene>
    <name evidence="2" type="ORF">LRX75_16005</name>
</gene>
<reference evidence="2" key="1">
    <citation type="submission" date="2021-12" db="EMBL/GenBank/DDBJ databases">
        <authorList>
            <person name="Li Y."/>
        </authorList>
    </citation>
    <scope>NUCLEOTIDE SEQUENCE</scope>
    <source>
        <strain evidence="2">DKSPLA3</strain>
    </source>
</reference>
<dbReference type="EMBL" id="JAJOZR010000010">
    <property type="protein sequence ID" value="MCD7110538.1"/>
    <property type="molecule type" value="Genomic_DNA"/>
</dbReference>
<sequence length="132" mass="14638">MIGIDTNVLLRFLMTDDPGQNETAVAFFRSRSAADPAYISTFVFAEACWVLSRSYGFKNHEIATLFEGLMASREIVFEDSDVIKDVFSLEEFANIDIADVLIAGFAKQAGCEKIVTFDRKAARLIPGMELLA</sequence>
<dbReference type="InterPro" id="IPR002716">
    <property type="entry name" value="PIN_dom"/>
</dbReference>
<dbReference type="PANTHER" id="PTHR39664:SF2">
    <property type="entry name" value="NUCLEIC ACID-BINDING PROTEIN, CONTAINING PIN DOMAIN-RELATED"/>
    <property type="match status" value="1"/>
</dbReference>
<evidence type="ECO:0000259" key="1">
    <source>
        <dbReference type="Pfam" id="PF01850"/>
    </source>
</evidence>
<dbReference type="Pfam" id="PF01850">
    <property type="entry name" value="PIN"/>
    <property type="match status" value="1"/>
</dbReference>
<organism evidence="2 3">
    <name type="scientific">Rhizobium quercicola</name>
    <dbReference type="NCBI Taxonomy" id="2901226"/>
    <lineage>
        <taxon>Bacteria</taxon>
        <taxon>Pseudomonadati</taxon>
        <taxon>Pseudomonadota</taxon>
        <taxon>Alphaproteobacteria</taxon>
        <taxon>Hyphomicrobiales</taxon>
        <taxon>Rhizobiaceae</taxon>
        <taxon>Rhizobium/Agrobacterium group</taxon>
        <taxon>Rhizobium</taxon>
    </lineage>
</organism>
<feature type="domain" description="PIN" evidence="1">
    <location>
        <begin position="4"/>
        <end position="123"/>
    </location>
</feature>
<comment type="caution">
    <text evidence="2">The sequence shown here is derived from an EMBL/GenBank/DDBJ whole genome shotgun (WGS) entry which is preliminary data.</text>
</comment>